<dbReference type="GO" id="GO:0032259">
    <property type="term" value="P:methylation"/>
    <property type="evidence" value="ECO:0007669"/>
    <property type="project" value="UniProtKB-KW"/>
</dbReference>
<comment type="caution">
    <text evidence="5">The sequence shown here is derived from an EMBL/GenBank/DDBJ whole genome shotgun (WGS) entry which is preliminary data.</text>
</comment>
<proteinExistence type="inferred from homology"/>
<keyword evidence="1" id="KW-0489">Methyltransferase</keyword>
<dbReference type="CDD" id="cd02440">
    <property type="entry name" value="AdoMet_MTases"/>
    <property type="match status" value="1"/>
</dbReference>
<dbReference type="STRING" id="2282107.A0A286UUE1"/>
<dbReference type="PANTHER" id="PTHR10509">
    <property type="entry name" value="O-METHYLTRANSFERASE-RELATED"/>
    <property type="match status" value="1"/>
</dbReference>
<dbReference type="InParanoid" id="A0A286UUE1"/>
<dbReference type="Pfam" id="PF01596">
    <property type="entry name" value="Methyltransf_3"/>
    <property type="match status" value="1"/>
</dbReference>
<evidence type="ECO:0000256" key="1">
    <source>
        <dbReference type="ARBA" id="ARBA00022603"/>
    </source>
</evidence>
<dbReference type="Proteomes" id="UP000217199">
    <property type="component" value="Unassembled WGS sequence"/>
</dbReference>
<dbReference type="GO" id="GO:0008171">
    <property type="term" value="F:O-methyltransferase activity"/>
    <property type="evidence" value="ECO:0007669"/>
    <property type="project" value="InterPro"/>
</dbReference>
<protein>
    <submittedName>
        <fullName evidence="5">O-methyltransferase family 3</fullName>
    </submittedName>
</protein>
<evidence type="ECO:0000256" key="3">
    <source>
        <dbReference type="ARBA" id="ARBA00022691"/>
    </source>
</evidence>
<dbReference type="EMBL" id="NBII01000001">
    <property type="protein sequence ID" value="PAV23209.1"/>
    <property type="molecule type" value="Genomic_DNA"/>
</dbReference>
<dbReference type="AlphaFoldDB" id="A0A286UUE1"/>
<comment type="similarity">
    <text evidence="4">Belongs to the class I-like SAM-binding methyltransferase superfamily. Cation-dependent O-methyltransferase family.</text>
</comment>
<dbReference type="InterPro" id="IPR029063">
    <property type="entry name" value="SAM-dependent_MTases_sf"/>
</dbReference>
<evidence type="ECO:0000313" key="5">
    <source>
        <dbReference type="EMBL" id="PAV23209.1"/>
    </source>
</evidence>
<keyword evidence="2" id="KW-0808">Transferase</keyword>
<keyword evidence="3" id="KW-0949">S-adenosyl-L-methionine</keyword>
<evidence type="ECO:0000256" key="2">
    <source>
        <dbReference type="ARBA" id="ARBA00022679"/>
    </source>
</evidence>
<dbReference type="PANTHER" id="PTHR10509:SF14">
    <property type="entry name" value="CAFFEOYL-COA O-METHYLTRANSFERASE 3-RELATED"/>
    <property type="match status" value="1"/>
</dbReference>
<sequence length="235" mass="25540">MAPKIPPPSLQFVPTSTEDWARSDKYHASYLIPKDSDLQFALENSSKNDLPEIMVSAAQGKFLNLTARSIGAKRVLEVGTLGGYSTIWLAKALPEDGKVVTCELDSKHAKVAQENFDCAGLSGKVEILKGLAIENLKTLQPETPFDLVFIDADKPSNLAYFLEAKRLTRKGAVIIVDNVVRWGKVASDPQDSTDGNVVGVRKLLAHLKDDKEVDATTLGIVGDKGYDGLLYAIKL</sequence>
<accession>A0A286UUE1</accession>
<dbReference type="Gene3D" id="3.40.50.150">
    <property type="entry name" value="Vaccinia Virus protein VP39"/>
    <property type="match status" value="1"/>
</dbReference>
<reference evidence="5 6" key="1">
    <citation type="journal article" date="2017" name="Mol. Ecol.">
        <title>Comparative and population genomic landscape of Phellinus noxius: A hypervariable fungus causing root rot in trees.</title>
        <authorList>
            <person name="Chung C.L."/>
            <person name="Lee T.J."/>
            <person name="Akiba M."/>
            <person name="Lee H.H."/>
            <person name="Kuo T.H."/>
            <person name="Liu D."/>
            <person name="Ke H.M."/>
            <person name="Yokoi T."/>
            <person name="Roa M.B."/>
            <person name="Lu M.J."/>
            <person name="Chang Y.Y."/>
            <person name="Ann P.J."/>
            <person name="Tsai J.N."/>
            <person name="Chen C.Y."/>
            <person name="Tzean S.S."/>
            <person name="Ota Y."/>
            <person name="Hattori T."/>
            <person name="Sahashi N."/>
            <person name="Liou R.F."/>
            <person name="Kikuchi T."/>
            <person name="Tsai I.J."/>
        </authorList>
    </citation>
    <scope>NUCLEOTIDE SEQUENCE [LARGE SCALE GENOMIC DNA]</scope>
    <source>
        <strain evidence="5 6">FFPRI411160</strain>
    </source>
</reference>
<dbReference type="PROSITE" id="PS51682">
    <property type="entry name" value="SAM_OMT_I"/>
    <property type="match status" value="1"/>
</dbReference>
<dbReference type="InterPro" id="IPR002935">
    <property type="entry name" value="SAM_O-MeTrfase"/>
</dbReference>
<name>A0A286UUE1_9AGAM</name>
<dbReference type="OrthoDB" id="10251242at2759"/>
<organism evidence="5 6">
    <name type="scientific">Pyrrhoderma noxium</name>
    <dbReference type="NCBI Taxonomy" id="2282107"/>
    <lineage>
        <taxon>Eukaryota</taxon>
        <taxon>Fungi</taxon>
        <taxon>Dikarya</taxon>
        <taxon>Basidiomycota</taxon>
        <taxon>Agaricomycotina</taxon>
        <taxon>Agaricomycetes</taxon>
        <taxon>Hymenochaetales</taxon>
        <taxon>Hymenochaetaceae</taxon>
        <taxon>Pyrrhoderma</taxon>
    </lineage>
</organism>
<evidence type="ECO:0000313" key="6">
    <source>
        <dbReference type="Proteomes" id="UP000217199"/>
    </source>
</evidence>
<dbReference type="InterPro" id="IPR050362">
    <property type="entry name" value="Cation-dep_OMT"/>
</dbReference>
<gene>
    <name evidence="5" type="ORF">PNOK_0027700</name>
</gene>
<dbReference type="SUPFAM" id="SSF53335">
    <property type="entry name" value="S-adenosyl-L-methionine-dependent methyltransferases"/>
    <property type="match status" value="1"/>
</dbReference>
<evidence type="ECO:0000256" key="4">
    <source>
        <dbReference type="ARBA" id="ARBA00023453"/>
    </source>
</evidence>
<dbReference type="GO" id="GO:0008757">
    <property type="term" value="F:S-adenosylmethionine-dependent methyltransferase activity"/>
    <property type="evidence" value="ECO:0007669"/>
    <property type="project" value="TreeGrafter"/>
</dbReference>
<keyword evidence="6" id="KW-1185">Reference proteome</keyword>